<organism evidence="2 3">
    <name type="scientific">Chloropicon primus</name>
    <dbReference type="NCBI Taxonomy" id="1764295"/>
    <lineage>
        <taxon>Eukaryota</taxon>
        <taxon>Viridiplantae</taxon>
        <taxon>Chlorophyta</taxon>
        <taxon>Chloropicophyceae</taxon>
        <taxon>Chloropicales</taxon>
        <taxon>Chloropicaceae</taxon>
        <taxon>Chloropicon</taxon>
    </lineage>
</organism>
<feature type="region of interest" description="Disordered" evidence="1">
    <location>
        <begin position="1"/>
        <end position="49"/>
    </location>
</feature>
<evidence type="ECO:0000313" key="2">
    <source>
        <dbReference type="EMBL" id="QDZ22414.1"/>
    </source>
</evidence>
<reference evidence="2 3" key="1">
    <citation type="submission" date="2018-07" db="EMBL/GenBank/DDBJ databases">
        <title>The complete nuclear genome of the prasinophyte Chloropicon primus (CCMP1205).</title>
        <authorList>
            <person name="Pombert J.-F."/>
            <person name="Otis C."/>
            <person name="Turmel M."/>
            <person name="Lemieux C."/>
        </authorList>
    </citation>
    <scope>NUCLEOTIDE SEQUENCE [LARGE SCALE GENOMIC DNA]</scope>
    <source>
        <strain evidence="2 3">CCMP1205</strain>
    </source>
</reference>
<keyword evidence="3" id="KW-1185">Reference proteome</keyword>
<protein>
    <submittedName>
        <fullName evidence="2">Uncharacterized protein</fullName>
    </submittedName>
</protein>
<evidence type="ECO:0000313" key="3">
    <source>
        <dbReference type="Proteomes" id="UP000316726"/>
    </source>
</evidence>
<dbReference type="AlphaFoldDB" id="A0A5B8MQX6"/>
<dbReference type="Proteomes" id="UP000316726">
    <property type="component" value="Chromosome 7"/>
</dbReference>
<proteinExistence type="predicted"/>
<accession>A0A5B8MQX6</accession>
<evidence type="ECO:0000256" key="1">
    <source>
        <dbReference type="SAM" id="MobiDB-lite"/>
    </source>
</evidence>
<feature type="compositionally biased region" description="Basic and acidic residues" evidence="1">
    <location>
        <begin position="22"/>
        <end position="35"/>
    </location>
</feature>
<sequence length="387" mass="43317">MAAAAGPAAVAKRKKGSSAGSGKKEDTRLLHDRGGLAEASEDDSGEDQDHLEFPKHAKRFRSGSSFCGSKDWRGVALDLQEKVVLLQSILDRMAPLLVGLHNIDLNRDRTESSLSLPARCQTRSASADKNAMVDHLLELLHSSGVQELQEVKPDGASDLPDPMDHYDYECKLRAFEEVLWLLPTYWNVPNLMELSIIHLEASARDIAEDLLQEKDDVSSTEAKTARIVSLILHLAGLVCSHDPFENEMDDVQQIHAVKESCVNILRALGTHPIINLQIIQCFVKQLLARATAALDSQTASHHVFVEGFYWILHTLEMTLEKEMCLDDPLTISKWSTVQDVTQNILQLEIALLDDNNALSRNILFMGKWKEILKRFSVYFLVKCNHHP</sequence>
<dbReference type="EMBL" id="CP031040">
    <property type="protein sequence ID" value="QDZ22414.1"/>
    <property type="molecule type" value="Genomic_DNA"/>
</dbReference>
<name>A0A5B8MQX6_9CHLO</name>
<gene>
    <name evidence="2" type="ORF">A3770_07p49320</name>
</gene>
<feature type="compositionally biased region" description="Low complexity" evidence="1">
    <location>
        <begin position="1"/>
        <end position="10"/>
    </location>
</feature>